<evidence type="ECO:0000259" key="2">
    <source>
        <dbReference type="Pfam" id="PF14846"/>
    </source>
</evidence>
<keyword evidence="4" id="KW-1185">Reference proteome</keyword>
<dbReference type="Pfam" id="PF14846">
    <property type="entry name" value="DUF4485"/>
    <property type="match status" value="1"/>
</dbReference>
<sequence>MHNQFQQQKYPGDSHQLDLEFRQILSVIKQFIPYVDSNSHLSLYRSWLEKLSSTNSDKTERNRYLLELARQIKENSVFPPFDQRPPIGHLKTFPEVDSYVIDDSKVKANNVHLRYPNFSLQMTGEFNNIPQPMLSSPLKKPNNFPRPYKTNNDMSEPPTTYPFETNKFYVPQLHEMKQAYNDNNFNSREPKFYLHNERKAIINAPQDISGSCDVTAVERDDNHAVPTKGNAASKNGVHEDSSWCDLTDTSTTSIVAECLGRGDAMERVAAAGNEPHEVVQDDTIDITSKSPDEVDTKFPLKDTHFISADWKKTIESLQMRLTETLNENNELKSVIQALKAKSNYESSNKEQTEMKQKMTAEVHAKEMEMLRKTKSEQLRKLERSYEFQIEQIEDNYKLKMEEIKADSEMRLRELKLEYEDDKKEKDKEIYRLSDIIQQQCIRMSNEIAALRKQIENSMPCNNNHNHNHNNVPEEKVFVLKKCVSKMDKLFHKSEKDYMKQIEKLKQELELKDKVAQIQLRTQRAELISRTNADRQNQIEEIVNNLEVKYIKMLEFHENQVSESKRQDEEKIEHLKELLEKNNIPSMV</sequence>
<feature type="domain" description="DUF4485" evidence="2">
    <location>
        <begin position="17"/>
        <end position="95"/>
    </location>
</feature>
<reference evidence="3" key="1">
    <citation type="submission" date="2022-01" db="EMBL/GenBank/DDBJ databases">
        <authorList>
            <person name="King R."/>
        </authorList>
    </citation>
    <scope>NUCLEOTIDE SEQUENCE</scope>
</reference>
<proteinExistence type="predicted"/>
<name>A0A9P0GTX3_PHACE</name>
<protein>
    <recommendedName>
        <fullName evidence="2">DUF4485 domain-containing protein</fullName>
    </recommendedName>
</protein>
<keyword evidence="1" id="KW-0175">Coiled coil</keyword>
<dbReference type="OrthoDB" id="78101at2759"/>
<organism evidence="3 4">
    <name type="scientific">Phaedon cochleariae</name>
    <name type="common">Mustard beetle</name>
    <dbReference type="NCBI Taxonomy" id="80249"/>
    <lineage>
        <taxon>Eukaryota</taxon>
        <taxon>Metazoa</taxon>
        <taxon>Ecdysozoa</taxon>
        <taxon>Arthropoda</taxon>
        <taxon>Hexapoda</taxon>
        <taxon>Insecta</taxon>
        <taxon>Pterygota</taxon>
        <taxon>Neoptera</taxon>
        <taxon>Endopterygota</taxon>
        <taxon>Coleoptera</taxon>
        <taxon>Polyphaga</taxon>
        <taxon>Cucujiformia</taxon>
        <taxon>Chrysomeloidea</taxon>
        <taxon>Chrysomelidae</taxon>
        <taxon>Chrysomelinae</taxon>
        <taxon>Chrysomelini</taxon>
        <taxon>Phaedon</taxon>
    </lineage>
</organism>
<accession>A0A9P0GTX3</accession>
<evidence type="ECO:0000313" key="4">
    <source>
        <dbReference type="Proteomes" id="UP001153737"/>
    </source>
</evidence>
<dbReference type="EMBL" id="OU896722">
    <property type="protein sequence ID" value="CAH1154398.1"/>
    <property type="molecule type" value="Genomic_DNA"/>
</dbReference>
<reference evidence="3" key="2">
    <citation type="submission" date="2022-10" db="EMBL/GenBank/DDBJ databases">
        <authorList>
            <consortium name="ENA_rothamsted_submissions"/>
            <consortium name="culmorum"/>
            <person name="King R."/>
        </authorList>
    </citation>
    <scope>NUCLEOTIDE SEQUENCE</scope>
</reference>
<dbReference type="AlphaFoldDB" id="A0A9P0GTX3"/>
<gene>
    <name evidence="3" type="ORF">PHAECO_LOCUS5140</name>
</gene>
<dbReference type="Proteomes" id="UP001153737">
    <property type="component" value="Chromosome 16"/>
</dbReference>
<evidence type="ECO:0000256" key="1">
    <source>
        <dbReference type="SAM" id="Coils"/>
    </source>
</evidence>
<dbReference type="InterPro" id="IPR027831">
    <property type="entry name" value="DUF4485"/>
</dbReference>
<feature type="coiled-coil region" evidence="1">
    <location>
        <begin position="314"/>
        <end position="424"/>
    </location>
</feature>
<evidence type="ECO:0000313" key="3">
    <source>
        <dbReference type="EMBL" id="CAH1154398.1"/>
    </source>
</evidence>